<dbReference type="CDD" id="cd06558">
    <property type="entry name" value="crotonase-like"/>
    <property type="match status" value="1"/>
</dbReference>
<accession>A0A223CZ20</accession>
<reference evidence="2 3" key="1">
    <citation type="journal article" date="2015" name="Int. J. Syst. Evol. Microbiol.">
        <title>Tumebacillus algifaecis sp. nov., isolated from decomposing algal scum.</title>
        <authorList>
            <person name="Wu Y.F."/>
            <person name="Zhang B."/>
            <person name="Xing P."/>
            <person name="Wu Q.L."/>
            <person name="Liu S.J."/>
        </authorList>
    </citation>
    <scope>NUCLEOTIDE SEQUENCE [LARGE SCALE GENOMIC DNA]</scope>
    <source>
        <strain evidence="2 3">THMBR28</strain>
    </source>
</reference>
<dbReference type="OrthoDB" id="9775794at2"/>
<evidence type="ECO:0000313" key="3">
    <source>
        <dbReference type="Proteomes" id="UP000214688"/>
    </source>
</evidence>
<evidence type="ECO:0000256" key="1">
    <source>
        <dbReference type="ARBA" id="ARBA00023239"/>
    </source>
</evidence>
<keyword evidence="1" id="KW-0456">Lyase</keyword>
<dbReference type="InterPro" id="IPR001753">
    <property type="entry name" value="Enoyl-CoA_hydra/iso"/>
</dbReference>
<proteinExistence type="predicted"/>
<keyword evidence="3" id="KW-1185">Reference proteome</keyword>
<evidence type="ECO:0008006" key="4">
    <source>
        <dbReference type="Google" id="ProtNLM"/>
    </source>
</evidence>
<organism evidence="2 3">
    <name type="scientific">Tumebacillus algifaecis</name>
    <dbReference type="NCBI Taxonomy" id="1214604"/>
    <lineage>
        <taxon>Bacteria</taxon>
        <taxon>Bacillati</taxon>
        <taxon>Bacillota</taxon>
        <taxon>Bacilli</taxon>
        <taxon>Bacillales</taxon>
        <taxon>Alicyclobacillaceae</taxon>
        <taxon>Tumebacillus</taxon>
    </lineage>
</organism>
<dbReference type="RefSeq" id="WP_094235810.1">
    <property type="nucleotide sequence ID" value="NZ_CP022657.1"/>
</dbReference>
<dbReference type="InterPro" id="IPR029045">
    <property type="entry name" value="ClpP/crotonase-like_dom_sf"/>
</dbReference>
<dbReference type="PANTHER" id="PTHR11941:SF27">
    <property type="entry name" value="ETHYLMALONYL-COA DECARBOXYLASE"/>
    <property type="match status" value="1"/>
</dbReference>
<dbReference type="KEGG" id="tab:CIG75_05800"/>
<dbReference type="Pfam" id="PF00378">
    <property type="entry name" value="ECH_1"/>
    <property type="match status" value="1"/>
</dbReference>
<dbReference type="GO" id="GO:0006635">
    <property type="term" value="P:fatty acid beta-oxidation"/>
    <property type="evidence" value="ECO:0007669"/>
    <property type="project" value="TreeGrafter"/>
</dbReference>
<dbReference type="PANTHER" id="PTHR11941">
    <property type="entry name" value="ENOYL-COA HYDRATASE-RELATED"/>
    <property type="match status" value="1"/>
</dbReference>
<dbReference type="Gene3D" id="3.90.226.10">
    <property type="entry name" value="2-enoyl-CoA Hydratase, Chain A, domain 1"/>
    <property type="match status" value="1"/>
</dbReference>
<dbReference type="SUPFAM" id="SSF52096">
    <property type="entry name" value="ClpP/crotonase"/>
    <property type="match status" value="1"/>
</dbReference>
<dbReference type="EMBL" id="CP022657">
    <property type="protein sequence ID" value="ASS74558.1"/>
    <property type="molecule type" value="Genomic_DNA"/>
</dbReference>
<dbReference type="GO" id="GO:0005829">
    <property type="term" value="C:cytosol"/>
    <property type="evidence" value="ECO:0007669"/>
    <property type="project" value="TreeGrafter"/>
</dbReference>
<gene>
    <name evidence="2" type="ORF">CIG75_05800</name>
</gene>
<sequence>MNDAVRFEIDRDYHLAILTIDRPQASNAVNTEVMEGLAANLELAKQDPNVRAVILTGSGNRVFVAGGDLKEFHAELKSTEQVYSKMSQMRNVLETLARFPKPVIAAVNGAARGGGGEVAAACHFRVAAETASIGFVQVTLGISPGWGGGALLTRIVGRQKALRLLLSGEVLAARAAEEIGLVDRVVPAAELLVAAKEFAAAFTAQHPQAVQSLLKLIDEGESLPLEEAMERESKLVAQLWGSPAHEQAVEAFLSRKGRKE</sequence>
<dbReference type="Proteomes" id="UP000214688">
    <property type="component" value="Chromosome"/>
</dbReference>
<dbReference type="AlphaFoldDB" id="A0A223CZ20"/>
<protein>
    <recommendedName>
        <fullName evidence="4">Enoyl-CoA hydratase</fullName>
    </recommendedName>
</protein>
<dbReference type="GO" id="GO:0016829">
    <property type="term" value="F:lyase activity"/>
    <property type="evidence" value="ECO:0007669"/>
    <property type="project" value="UniProtKB-KW"/>
</dbReference>
<evidence type="ECO:0000313" key="2">
    <source>
        <dbReference type="EMBL" id="ASS74558.1"/>
    </source>
</evidence>
<name>A0A223CZ20_9BACL</name>